<gene>
    <name evidence="4" type="ORF">NECHADRAFT_102239</name>
</gene>
<evidence type="ECO:0000313" key="4">
    <source>
        <dbReference type="EMBL" id="EEU34487.1"/>
    </source>
</evidence>
<evidence type="ECO:0000256" key="2">
    <source>
        <dbReference type="ARBA" id="ARBA00023445"/>
    </source>
</evidence>
<evidence type="ECO:0000313" key="5">
    <source>
        <dbReference type="Proteomes" id="UP000005206"/>
    </source>
</evidence>
<name>C7ZNA2_FUSV7</name>
<dbReference type="SUPFAM" id="SSF51735">
    <property type="entry name" value="NAD(P)-binding Rossmann-fold domains"/>
    <property type="match status" value="1"/>
</dbReference>
<accession>C7ZNA2</accession>
<evidence type="ECO:0000259" key="3">
    <source>
        <dbReference type="Pfam" id="PF01370"/>
    </source>
</evidence>
<dbReference type="InterPro" id="IPR036291">
    <property type="entry name" value="NAD(P)-bd_dom_sf"/>
</dbReference>
<keyword evidence="1" id="KW-0560">Oxidoreductase</keyword>
<evidence type="ECO:0000256" key="1">
    <source>
        <dbReference type="ARBA" id="ARBA00023002"/>
    </source>
</evidence>
<sequence length="341" mass="36948">MSTQLLVITGVSGHVGFRVLAEALSRGYKVRAVIRKPEQAQLIKSTESVKPYLSHLEFSVLPDLLLPGAFDGTLRGATEVIHVASPLPGPSDNYKRDLIEPAINATVGILKSAVKVPSIRRVVITSSIAALLTWEYITSPDTTRVFTVRDSYIPPGPDTPFENAMQAYAVSKASAFVATERFIEEAKPTFDIVNILPSMVIGKNELNRRREEVASGSNATAMGVLLTTTSDMPALGVSVHVDDVAKAHLDALNPALIGHRNYLCSSGGLEGTTWEQAKEIVRKHFSKEVADGTLPLAGRLPSRPIRLDSSETEKAFGWKFASFEAQVKSLVGHYLELSVSK</sequence>
<dbReference type="KEGG" id="nhe:NECHADRAFT_102239"/>
<dbReference type="GeneID" id="9678023"/>
<organism evidence="4 5">
    <name type="scientific">Fusarium vanettenii (strain ATCC MYA-4622 / CBS 123669 / FGSC 9596 / NRRL 45880 / 77-13-4)</name>
    <name type="common">Fusarium solani subsp. pisi</name>
    <dbReference type="NCBI Taxonomy" id="660122"/>
    <lineage>
        <taxon>Eukaryota</taxon>
        <taxon>Fungi</taxon>
        <taxon>Dikarya</taxon>
        <taxon>Ascomycota</taxon>
        <taxon>Pezizomycotina</taxon>
        <taxon>Sordariomycetes</taxon>
        <taxon>Hypocreomycetidae</taxon>
        <taxon>Hypocreales</taxon>
        <taxon>Nectriaceae</taxon>
        <taxon>Fusarium</taxon>
        <taxon>Fusarium solani species complex</taxon>
        <taxon>Fusarium vanettenii</taxon>
    </lineage>
</organism>
<dbReference type="AlphaFoldDB" id="C7ZNA2"/>
<reference evidence="4 5" key="1">
    <citation type="journal article" date="2009" name="PLoS Genet.">
        <title>The genome of Nectria haematococca: contribution of supernumerary chromosomes to gene expansion.</title>
        <authorList>
            <person name="Coleman J.J."/>
            <person name="Rounsley S.D."/>
            <person name="Rodriguez-Carres M."/>
            <person name="Kuo A."/>
            <person name="Wasmann C.C."/>
            <person name="Grimwood J."/>
            <person name="Schmutz J."/>
            <person name="Taga M."/>
            <person name="White G.J."/>
            <person name="Zhou S."/>
            <person name="Schwartz D.C."/>
            <person name="Freitag M."/>
            <person name="Ma L.J."/>
            <person name="Danchin E.G."/>
            <person name="Henrissat B."/>
            <person name="Coutinho P.M."/>
            <person name="Nelson D.R."/>
            <person name="Straney D."/>
            <person name="Napoli C.A."/>
            <person name="Barker B.M."/>
            <person name="Gribskov M."/>
            <person name="Rep M."/>
            <person name="Kroken S."/>
            <person name="Molnar I."/>
            <person name="Rensing C."/>
            <person name="Kennell J.C."/>
            <person name="Zamora J."/>
            <person name="Farman M.L."/>
            <person name="Selker E.U."/>
            <person name="Salamov A."/>
            <person name="Shapiro H."/>
            <person name="Pangilinan J."/>
            <person name="Lindquist E."/>
            <person name="Lamers C."/>
            <person name="Grigoriev I.V."/>
            <person name="Geiser D.M."/>
            <person name="Covert S.F."/>
            <person name="Temporini E."/>
            <person name="Vanetten H.D."/>
        </authorList>
    </citation>
    <scope>NUCLEOTIDE SEQUENCE [LARGE SCALE GENOMIC DNA]</scope>
    <source>
        <strain evidence="5">ATCC MYA-4622 / CBS 123669 / FGSC 9596 / NRRL 45880 / 77-13-4</strain>
    </source>
</reference>
<dbReference type="RefSeq" id="XP_003040200.1">
    <property type="nucleotide sequence ID" value="XM_003040154.1"/>
</dbReference>
<dbReference type="InterPro" id="IPR001509">
    <property type="entry name" value="Epimerase_deHydtase"/>
</dbReference>
<dbReference type="OMA" id="KPYGSAM"/>
<dbReference type="InParanoid" id="C7ZNA2"/>
<dbReference type="GO" id="GO:0016616">
    <property type="term" value="F:oxidoreductase activity, acting on the CH-OH group of donors, NAD or NADP as acceptor"/>
    <property type="evidence" value="ECO:0007669"/>
    <property type="project" value="TreeGrafter"/>
</dbReference>
<proteinExistence type="inferred from homology"/>
<dbReference type="PANTHER" id="PTHR10366:SF564">
    <property type="entry name" value="STEROL-4-ALPHA-CARBOXYLATE 3-DEHYDROGENASE, DECARBOXYLATING"/>
    <property type="match status" value="1"/>
</dbReference>
<dbReference type="STRING" id="660122.C7ZNA2"/>
<dbReference type="EMBL" id="GG698965">
    <property type="protein sequence ID" value="EEU34487.1"/>
    <property type="molecule type" value="Genomic_DNA"/>
</dbReference>
<dbReference type="VEuPathDB" id="FungiDB:NECHADRAFT_102239"/>
<dbReference type="PANTHER" id="PTHR10366">
    <property type="entry name" value="NAD DEPENDENT EPIMERASE/DEHYDRATASE"/>
    <property type="match status" value="1"/>
</dbReference>
<comment type="similarity">
    <text evidence="2">Belongs to the NAD(P)-dependent epimerase/dehydratase family. Dihydroflavonol-4-reductase subfamily.</text>
</comment>
<dbReference type="Gene3D" id="3.40.50.720">
    <property type="entry name" value="NAD(P)-binding Rossmann-like Domain"/>
    <property type="match status" value="1"/>
</dbReference>
<feature type="domain" description="NAD-dependent epimerase/dehydratase" evidence="3">
    <location>
        <begin position="7"/>
        <end position="253"/>
    </location>
</feature>
<dbReference type="eggNOG" id="KOG1502">
    <property type="taxonomic scope" value="Eukaryota"/>
</dbReference>
<dbReference type="HOGENOM" id="CLU_007383_9_2_1"/>
<dbReference type="InterPro" id="IPR050425">
    <property type="entry name" value="NAD(P)_dehydrat-like"/>
</dbReference>
<protein>
    <recommendedName>
        <fullName evidence="3">NAD-dependent epimerase/dehydratase domain-containing protein</fullName>
    </recommendedName>
</protein>
<dbReference type="Proteomes" id="UP000005206">
    <property type="component" value="Chromosome 13"/>
</dbReference>
<keyword evidence="5" id="KW-1185">Reference proteome</keyword>
<dbReference type="Pfam" id="PF01370">
    <property type="entry name" value="Epimerase"/>
    <property type="match status" value="1"/>
</dbReference>
<dbReference type="OrthoDB" id="2735536at2759"/>